<dbReference type="Proteomes" id="UP000245207">
    <property type="component" value="Unassembled WGS sequence"/>
</dbReference>
<gene>
    <name evidence="2" type="ORF">CTI12_AA327230</name>
</gene>
<organism evidence="2 3">
    <name type="scientific">Artemisia annua</name>
    <name type="common">Sweet wormwood</name>
    <dbReference type="NCBI Taxonomy" id="35608"/>
    <lineage>
        <taxon>Eukaryota</taxon>
        <taxon>Viridiplantae</taxon>
        <taxon>Streptophyta</taxon>
        <taxon>Embryophyta</taxon>
        <taxon>Tracheophyta</taxon>
        <taxon>Spermatophyta</taxon>
        <taxon>Magnoliopsida</taxon>
        <taxon>eudicotyledons</taxon>
        <taxon>Gunneridae</taxon>
        <taxon>Pentapetalae</taxon>
        <taxon>asterids</taxon>
        <taxon>campanulids</taxon>
        <taxon>Asterales</taxon>
        <taxon>Asteraceae</taxon>
        <taxon>Asteroideae</taxon>
        <taxon>Anthemideae</taxon>
        <taxon>Artemisiinae</taxon>
        <taxon>Artemisia</taxon>
    </lineage>
</organism>
<name>A0A2U1MZS6_ARTAN</name>
<feature type="domain" description="Aminotransferase-like plant mobile" evidence="1">
    <location>
        <begin position="88"/>
        <end position="427"/>
    </location>
</feature>
<dbReference type="PANTHER" id="PTHR46033">
    <property type="entry name" value="PROTEIN MAIN-LIKE 2"/>
    <property type="match status" value="1"/>
</dbReference>
<protein>
    <submittedName>
        <fullName evidence="2">Protein MAINTENANCE OF MERISTEMS</fullName>
    </submittedName>
</protein>
<dbReference type="AlphaFoldDB" id="A0A2U1MZS6"/>
<evidence type="ECO:0000259" key="1">
    <source>
        <dbReference type="Pfam" id="PF10536"/>
    </source>
</evidence>
<dbReference type="PANTHER" id="PTHR46033:SF67">
    <property type="entry name" value="AMINOTRANSFERASE-LIKE, PLANT MOBILE DOMAIN FAMILY PROTEIN"/>
    <property type="match status" value="1"/>
</dbReference>
<evidence type="ECO:0000313" key="3">
    <source>
        <dbReference type="Proteomes" id="UP000245207"/>
    </source>
</evidence>
<dbReference type="InterPro" id="IPR044824">
    <property type="entry name" value="MAIN-like"/>
</dbReference>
<dbReference type="GO" id="GO:0010073">
    <property type="term" value="P:meristem maintenance"/>
    <property type="evidence" value="ECO:0007669"/>
    <property type="project" value="InterPro"/>
</dbReference>
<dbReference type="InterPro" id="IPR019557">
    <property type="entry name" value="AminoTfrase-like_pln_mobile"/>
</dbReference>
<proteinExistence type="predicted"/>
<sequence length="452" mass="52587">MSIEASVEEMNVATLGYHMQQFGEILQPIIPITATPQSRPAKPTSTISTLHTHLEKIKFVGWGNPRQKWENWVKTMKAAHSPGWKRAGIYDAIINSTLKIPQNKNLIFWFAEKWSPKTNTFILPWGEITITLEDMMVLGGLSVLGGPVTSHVEIPQDCEALSQLKEAYKKLIASPSKKARFNAWMNEFMENQNVLEHEAFLALWLSKNLFPSVRDTVMPETFNLAILLARGQKMALAPAVLATLYRDLHFLQNTILDLQQGKSERVLQEVFSPMYYMQVWVLERFPHVRPYGVGNIRDDETRLARWANHVNKSTDYATLESGTCRKQFVWRPYVKDHTIYKEYATIEKINNDELESFARCVRVSVLVGLDISQQYFPHRVSKQFGYNQDIPAEDLNIESNDDWNEYIYLPQRKYRGHMSVRYKEWWKSEPIANQDLRVPLPPKMKRRKRLRD</sequence>
<accession>A0A2U1MZS6</accession>
<dbReference type="EMBL" id="PKPP01003966">
    <property type="protein sequence ID" value="PWA66771.1"/>
    <property type="molecule type" value="Genomic_DNA"/>
</dbReference>
<reference evidence="2 3" key="1">
    <citation type="journal article" date="2018" name="Mol. Plant">
        <title>The genome of Artemisia annua provides insight into the evolution of Asteraceae family and artemisinin biosynthesis.</title>
        <authorList>
            <person name="Shen Q."/>
            <person name="Zhang L."/>
            <person name="Liao Z."/>
            <person name="Wang S."/>
            <person name="Yan T."/>
            <person name="Shi P."/>
            <person name="Liu M."/>
            <person name="Fu X."/>
            <person name="Pan Q."/>
            <person name="Wang Y."/>
            <person name="Lv Z."/>
            <person name="Lu X."/>
            <person name="Zhang F."/>
            <person name="Jiang W."/>
            <person name="Ma Y."/>
            <person name="Chen M."/>
            <person name="Hao X."/>
            <person name="Li L."/>
            <person name="Tang Y."/>
            <person name="Lv G."/>
            <person name="Zhou Y."/>
            <person name="Sun X."/>
            <person name="Brodelius P.E."/>
            <person name="Rose J.K.C."/>
            <person name="Tang K."/>
        </authorList>
    </citation>
    <scope>NUCLEOTIDE SEQUENCE [LARGE SCALE GENOMIC DNA]</scope>
    <source>
        <strain evidence="3">cv. Huhao1</strain>
        <tissue evidence="2">Leaf</tissue>
    </source>
</reference>
<evidence type="ECO:0000313" key="2">
    <source>
        <dbReference type="EMBL" id="PWA66771.1"/>
    </source>
</evidence>
<dbReference type="STRING" id="35608.A0A2U1MZS6"/>
<dbReference type="Pfam" id="PF10536">
    <property type="entry name" value="PMD"/>
    <property type="match status" value="1"/>
</dbReference>
<dbReference type="OrthoDB" id="1572276at2759"/>
<comment type="caution">
    <text evidence="2">The sequence shown here is derived from an EMBL/GenBank/DDBJ whole genome shotgun (WGS) entry which is preliminary data.</text>
</comment>
<keyword evidence="3" id="KW-1185">Reference proteome</keyword>